<feature type="region of interest" description="Disordered" evidence="1">
    <location>
        <begin position="1"/>
        <end position="34"/>
    </location>
</feature>
<keyword evidence="2" id="KW-1133">Transmembrane helix</keyword>
<dbReference type="KEGG" id="vg:36843685"/>
<evidence type="ECO:0000313" key="3">
    <source>
        <dbReference type="EMBL" id="AVK74544.1"/>
    </source>
</evidence>
<keyword evidence="2" id="KW-0472">Membrane</keyword>
<gene>
    <name evidence="3" type="ORF">pqer_cds_122</name>
</gene>
<name>A0A2U7U7Z5_9VIRU</name>
<sequence>MALVRFGETTPLGRAKAPAATPATRSSNQRDRRPYVGRLGHLLATTTPSVVTKSLWEVAHIGRVNPSTARSSQHTLQPMAQIDATRADRLPLDEAWRVATNDMDTFWCDDMEAVLAWLDGPGRKEAAIGHFARTRLLDGPSTLVVEIIWRHSLSGDVLCIDLGAFCDAVDHGHRRDGNNATPTTLIGLFWVVIMVTVTPVLACGYACVSA</sequence>
<proteinExistence type="predicted"/>
<dbReference type="GeneID" id="36843685"/>
<dbReference type="RefSeq" id="YP_009482813.1">
    <property type="nucleotide sequence ID" value="NC_037667.1"/>
</dbReference>
<protein>
    <submittedName>
        <fullName evidence="3">Uncharacterized protein</fullName>
    </submittedName>
</protein>
<reference evidence="3" key="1">
    <citation type="journal article" date="2018" name="Nat. Commun.">
        <title>Diversity and evolution of the emerging Pandoraviridae family.</title>
        <authorList>
            <person name="Legendre M."/>
            <person name="Fabre E."/>
            <person name="Poirot O."/>
            <person name="Jeudy S."/>
            <person name="Lartigue A."/>
            <person name="Alempic J.M."/>
            <person name="Beucher L."/>
            <person name="Philippe N."/>
            <person name="Bertaux L."/>
            <person name="Christo-Foroux E."/>
            <person name="Labadie K."/>
            <person name="Coute Y."/>
            <person name="Abergel C."/>
            <person name="Claverie J.M."/>
        </authorList>
    </citation>
    <scope>NUCLEOTIDE SEQUENCE [LARGE SCALE GENOMIC DNA]</scope>
    <source>
        <strain evidence="3">Quercus</strain>
    </source>
</reference>
<evidence type="ECO:0000256" key="2">
    <source>
        <dbReference type="SAM" id="Phobius"/>
    </source>
</evidence>
<organism evidence="3">
    <name type="scientific">Pandoravirus quercus</name>
    <dbReference type="NCBI Taxonomy" id="2107709"/>
    <lineage>
        <taxon>Viruses</taxon>
        <taxon>Pandoravirus</taxon>
    </lineage>
</organism>
<dbReference type="EMBL" id="MG011689">
    <property type="protein sequence ID" value="AVK74544.1"/>
    <property type="molecule type" value="Genomic_DNA"/>
</dbReference>
<keyword evidence="2" id="KW-0812">Transmembrane</keyword>
<dbReference type="Proteomes" id="UP000248852">
    <property type="component" value="Segment"/>
</dbReference>
<feature type="transmembrane region" description="Helical" evidence="2">
    <location>
        <begin position="185"/>
        <end position="208"/>
    </location>
</feature>
<evidence type="ECO:0000256" key="1">
    <source>
        <dbReference type="SAM" id="MobiDB-lite"/>
    </source>
</evidence>
<feature type="compositionally biased region" description="Low complexity" evidence="1">
    <location>
        <begin position="14"/>
        <end position="27"/>
    </location>
</feature>
<accession>A0A2U7U7Z5</accession>